<name>A0A392QYY5_9FABA</name>
<organism evidence="2 3">
    <name type="scientific">Trifolium medium</name>
    <dbReference type="NCBI Taxonomy" id="97028"/>
    <lineage>
        <taxon>Eukaryota</taxon>
        <taxon>Viridiplantae</taxon>
        <taxon>Streptophyta</taxon>
        <taxon>Embryophyta</taxon>
        <taxon>Tracheophyta</taxon>
        <taxon>Spermatophyta</taxon>
        <taxon>Magnoliopsida</taxon>
        <taxon>eudicotyledons</taxon>
        <taxon>Gunneridae</taxon>
        <taxon>Pentapetalae</taxon>
        <taxon>rosids</taxon>
        <taxon>fabids</taxon>
        <taxon>Fabales</taxon>
        <taxon>Fabaceae</taxon>
        <taxon>Papilionoideae</taxon>
        <taxon>50 kb inversion clade</taxon>
        <taxon>NPAAA clade</taxon>
        <taxon>Hologalegina</taxon>
        <taxon>IRL clade</taxon>
        <taxon>Trifolieae</taxon>
        <taxon>Trifolium</taxon>
    </lineage>
</organism>
<evidence type="ECO:0000313" key="2">
    <source>
        <dbReference type="EMBL" id="MCI29237.1"/>
    </source>
</evidence>
<keyword evidence="3" id="KW-1185">Reference proteome</keyword>
<comment type="caution">
    <text evidence="2">The sequence shown here is derived from an EMBL/GenBank/DDBJ whole genome shotgun (WGS) entry which is preliminary data.</text>
</comment>
<protein>
    <submittedName>
        <fullName evidence="2">Copia protein</fullName>
    </submittedName>
</protein>
<reference evidence="2 3" key="1">
    <citation type="journal article" date="2018" name="Front. Plant Sci.">
        <title>Red Clover (Trifolium pratense) and Zigzag Clover (T. medium) - A Picture of Genomic Similarities and Differences.</title>
        <authorList>
            <person name="Dluhosova J."/>
            <person name="Istvanek J."/>
            <person name="Nedelnik J."/>
            <person name="Repkova J."/>
        </authorList>
    </citation>
    <scope>NUCLEOTIDE SEQUENCE [LARGE SCALE GENOMIC DNA]</scope>
    <source>
        <strain evidence="3">cv. 10/8</strain>
        <tissue evidence="2">Leaf</tissue>
    </source>
</reference>
<evidence type="ECO:0000313" key="3">
    <source>
        <dbReference type="Proteomes" id="UP000265520"/>
    </source>
</evidence>
<feature type="non-terminal residue" evidence="2">
    <location>
        <position position="120"/>
    </location>
</feature>
<dbReference type="Proteomes" id="UP000265520">
    <property type="component" value="Unassembled WGS sequence"/>
</dbReference>
<feature type="compositionally biased region" description="Polar residues" evidence="1">
    <location>
        <begin position="1"/>
        <end position="12"/>
    </location>
</feature>
<dbReference type="PANTHER" id="PTHR11439:SF454">
    <property type="match status" value="1"/>
</dbReference>
<feature type="region of interest" description="Disordered" evidence="1">
    <location>
        <begin position="1"/>
        <end position="28"/>
    </location>
</feature>
<evidence type="ECO:0000256" key="1">
    <source>
        <dbReference type="SAM" id="MobiDB-lite"/>
    </source>
</evidence>
<dbReference type="AlphaFoldDB" id="A0A392QYY5"/>
<accession>A0A392QYY5</accession>
<dbReference type="EMBL" id="LXQA010171208">
    <property type="protein sequence ID" value="MCI29237.1"/>
    <property type="molecule type" value="Genomic_DNA"/>
</dbReference>
<dbReference type="PANTHER" id="PTHR11439">
    <property type="entry name" value="GAG-POL-RELATED RETROTRANSPOSON"/>
    <property type="match status" value="1"/>
</dbReference>
<sequence>MLDSKPASTPSDPSAKVHQDSSTPYPDIPSYRRLVGRLLYLNATRPNITFSTQQLSQFMSKPTMAHFKAATRVLRYLKTCPGRGIMFPRDSNMHLQGFSDADWAGCLDSRRSISGQCFLL</sequence>
<proteinExistence type="predicted"/>